<keyword evidence="2" id="KW-1185">Reference proteome</keyword>
<sequence length="103" mass="11451">MEDNSREPVPEFDNYPVEPVETVTVPANQLQALIEQNAEIKADILILVNVLNGLQGLFSGKASLMSIVPVITKLINDQRKLKELSAIVPVLEKYIAKPKQNEQ</sequence>
<dbReference type="RefSeq" id="WP_117381681.1">
    <property type="nucleotide sequence ID" value="NZ_QWDE01000001.1"/>
</dbReference>
<accession>A0A3E2NUX9</accession>
<comment type="caution">
    <text evidence="1">The sequence shown here is derived from an EMBL/GenBank/DDBJ whole genome shotgun (WGS) entry which is preliminary data.</text>
</comment>
<organism evidence="1 2">
    <name type="scientific">Mucilaginibacter terrenus</name>
    <dbReference type="NCBI Taxonomy" id="2482727"/>
    <lineage>
        <taxon>Bacteria</taxon>
        <taxon>Pseudomonadati</taxon>
        <taxon>Bacteroidota</taxon>
        <taxon>Sphingobacteriia</taxon>
        <taxon>Sphingobacteriales</taxon>
        <taxon>Sphingobacteriaceae</taxon>
        <taxon>Mucilaginibacter</taxon>
    </lineage>
</organism>
<name>A0A3E2NUX9_9SPHI</name>
<reference evidence="1 2" key="1">
    <citation type="submission" date="2018-08" db="EMBL/GenBank/DDBJ databases">
        <title>Mucilaginibacter terrae sp. nov., isolated from manganese diggings.</title>
        <authorList>
            <person name="Huang Y."/>
            <person name="Zhou Z."/>
        </authorList>
    </citation>
    <scope>NUCLEOTIDE SEQUENCE [LARGE SCALE GENOMIC DNA]</scope>
    <source>
        <strain evidence="1 2">ZH6</strain>
    </source>
</reference>
<evidence type="ECO:0000313" key="1">
    <source>
        <dbReference type="EMBL" id="RFZ84779.1"/>
    </source>
</evidence>
<proteinExistence type="predicted"/>
<dbReference type="AlphaFoldDB" id="A0A3E2NUX9"/>
<dbReference type="Proteomes" id="UP000260823">
    <property type="component" value="Unassembled WGS sequence"/>
</dbReference>
<dbReference type="EMBL" id="QWDE01000001">
    <property type="protein sequence ID" value="RFZ84779.1"/>
    <property type="molecule type" value="Genomic_DNA"/>
</dbReference>
<protein>
    <submittedName>
        <fullName evidence="1">Uncharacterized protein</fullName>
    </submittedName>
</protein>
<evidence type="ECO:0000313" key="2">
    <source>
        <dbReference type="Proteomes" id="UP000260823"/>
    </source>
</evidence>
<gene>
    <name evidence="1" type="ORF">DYU05_04005</name>
</gene>